<dbReference type="InterPro" id="IPR001810">
    <property type="entry name" value="F-box_dom"/>
</dbReference>
<dbReference type="SMART" id="SM00256">
    <property type="entry name" value="FBOX"/>
    <property type="match status" value="1"/>
</dbReference>
<dbReference type="InterPro" id="IPR050796">
    <property type="entry name" value="SCF_F-box_component"/>
</dbReference>
<feature type="region of interest" description="Disordered" evidence="1">
    <location>
        <begin position="25"/>
        <end position="59"/>
    </location>
</feature>
<protein>
    <recommendedName>
        <fullName evidence="2">F-box domain-containing protein</fullName>
    </recommendedName>
</protein>
<organism evidence="3 4">
    <name type="scientific">Lactuca virosa</name>
    <dbReference type="NCBI Taxonomy" id="75947"/>
    <lineage>
        <taxon>Eukaryota</taxon>
        <taxon>Viridiplantae</taxon>
        <taxon>Streptophyta</taxon>
        <taxon>Embryophyta</taxon>
        <taxon>Tracheophyta</taxon>
        <taxon>Spermatophyta</taxon>
        <taxon>Magnoliopsida</taxon>
        <taxon>eudicotyledons</taxon>
        <taxon>Gunneridae</taxon>
        <taxon>Pentapetalae</taxon>
        <taxon>asterids</taxon>
        <taxon>campanulids</taxon>
        <taxon>Asterales</taxon>
        <taxon>Asteraceae</taxon>
        <taxon>Cichorioideae</taxon>
        <taxon>Cichorieae</taxon>
        <taxon>Lactucinae</taxon>
        <taxon>Lactuca</taxon>
    </lineage>
</organism>
<dbReference type="SUPFAM" id="SSF81383">
    <property type="entry name" value="F-box domain"/>
    <property type="match status" value="1"/>
</dbReference>
<dbReference type="CDD" id="cd22157">
    <property type="entry name" value="F-box_AtFBW1-like"/>
    <property type="match status" value="1"/>
</dbReference>
<sequence length="146" mass="15736">MKARVALKSCNKTLEVTTSCSPSLLPHCAPSSPSAASASSSPSASAPSSCSAAAPSPPPALSFVIVKGVVLKMMSKHEIPFHIQEEIMKRLPVKSLIQFRCVSKEWKSLIESSEFIAAHSLWCHTHPQHLLVLYEDPKASTEIIVC</sequence>
<dbReference type="Gene3D" id="1.20.1280.50">
    <property type="match status" value="1"/>
</dbReference>
<evidence type="ECO:0000259" key="2">
    <source>
        <dbReference type="PROSITE" id="PS50181"/>
    </source>
</evidence>
<comment type="caution">
    <text evidence="3">The sequence shown here is derived from an EMBL/GenBank/DDBJ whole genome shotgun (WGS) entry which is preliminary data.</text>
</comment>
<evidence type="ECO:0000256" key="1">
    <source>
        <dbReference type="SAM" id="MobiDB-lite"/>
    </source>
</evidence>
<dbReference type="EMBL" id="CAKMRJ010005634">
    <property type="protein sequence ID" value="CAH1447909.1"/>
    <property type="molecule type" value="Genomic_DNA"/>
</dbReference>
<proteinExistence type="predicted"/>
<name>A0AAU9PCX8_9ASTR</name>
<dbReference type="Proteomes" id="UP001157418">
    <property type="component" value="Unassembled WGS sequence"/>
</dbReference>
<dbReference type="PROSITE" id="PS50181">
    <property type="entry name" value="FBOX"/>
    <property type="match status" value="1"/>
</dbReference>
<evidence type="ECO:0000313" key="4">
    <source>
        <dbReference type="Proteomes" id="UP001157418"/>
    </source>
</evidence>
<reference evidence="3 4" key="1">
    <citation type="submission" date="2022-01" db="EMBL/GenBank/DDBJ databases">
        <authorList>
            <person name="Xiong W."/>
            <person name="Schranz E."/>
        </authorList>
    </citation>
    <scope>NUCLEOTIDE SEQUENCE [LARGE SCALE GENOMIC DNA]</scope>
</reference>
<keyword evidence="4" id="KW-1185">Reference proteome</keyword>
<dbReference type="PANTHER" id="PTHR31672:SF10">
    <property type="entry name" value="F-BOX DOMAIN-CONTAINING PROTEIN"/>
    <property type="match status" value="1"/>
</dbReference>
<feature type="compositionally biased region" description="Low complexity" evidence="1">
    <location>
        <begin position="25"/>
        <end position="54"/>
    </location>
</feature>
<dbReference type="Pfam" id="PF00646">
    <property type="entry name" value="F-box"/>
    <property type="match status" value="1"/>
</dbReference>
<dbReference type="InterPro" id="IPR036047">
    <property type="entry name" value="F-box-like_dom_sf"/>
</dbReference>
<dbReference type="PANTHER" id="PTHR31672">
    <property type="entry name" value="BNACNNG10540D PROTEIN"/>
    <property type="match status" value="1"/>
</dbReference>
<feature type="domain" description="F-box" evidence="2">
    <location>
        <begin position="73"/>
        <end position="125"/>
    </location>
</feature>
<dbReference type="AlphaFoldDB" id="A0AAU9PCX8"/>
<accession>A0AAU9PCX8</accession>
<evidence type="ECO:0000313" key="3">
    <source>
        <dbReference type="EMBL" id="CAH1447909.1"/>
    </source>
</evidence>
<gene>
    <name evidence="3" type="ORF">LVIROSA_LOCUS33482</name>
</gene>